<dbReference type="PANTHER" id="PTHR33747:SF1">
    <property type="entry name" value="ADENYLATE CYCLASE-ASSOCIATED CAP C-TERMINAL DOMAIN-CONTAINING PROTEIN"/>
    <property type="match status" value="1"/>
</dbReference>
<dbReference type="KEGG" id="msil:METEAL_22450"/>
<dbReference type="Pfam" id="PF17775">
    <property type="entry name" value="YchJ_M-like"/>
    <property type="match status" value="1"/>
</dbReference>
<dbReference type="PANTHER" id="PTHR33747">
    <property type="entry name" value="UPF0225 PROTEIN SCO1677"/>
    <property type="match status" value="1"/>
</dbReference>
<protein>
    <submittedName>
        <fullName evidence="2">UPF0225 protein</fullName>
    </submittedName>
</protein>
<dbReference type="EMBL" id="AP027080">
    <property type="protein sequence ID" value="BDU73071.1"/>
    <property type="molecule type" value="Genomic_DNA"/>
</dbReference>
<sequence>MSRLCPCESKRTYDRCCEPYILGKALPESAEQLMRSRFSAYAMARADYLVATTSEEERAKLDPEELRRYCRSVKCISLRILSTELGGKDDATGIVEFHAKLLINGKRMLHRERSRFVREAGRWAYVDGDTN</sequence>
<accession>A0AA48K958</accession>
<evidence type="ECO:0000313" key="3">
    <source>
        <dbReference type="Proteomes" id="UP001238179"/>
    </source>
</evidence>
<dbReference type="AlphaFoldDB" id="A0AA48K958"/>
<reference evidence="3" key="1">
    <citation type="journal article" date="2023" name="Int. J. Syst. Evol. Microbiol.">
        <title>Mesoterricola silvestris gen. nov., sp. nov., Mesoterricola sediminis sp. nov., Geothrix oryzae sp. nov., Geothrix edaphica sp. nov., Geothrix rubra sp. nov., and Geothrix limicola sp. nov., six novel members of Acidobacteriota isolated from soils.</title>
        <authorList>
            <person name="Itoh H."/>
            <person name="Sugisawa Y."/>
            <person name="Mise K."/>
            <person name="Xu Z."/>
            <person name="Kuniyasu M."/>
            <person name="Ushijima N."/>
            <person name="Kawano K."/>
            <person name="Kobayashi E."/>
            <person name="Shiratori Y."/>
            <person name="Masuda Y."/>
            <person name="Senoo K."/>
        </authorList>
    </citation>
    <scope>NUCLEOTIDE SEQUENCE [LARGE SCALE GENOMIC DNA]</scope>
    <source>
        <strain evidence="3">W79</strain>
    </source>
</reference>
<dbReference type="InterPro" id="IPR048469">
    <property type="entry name" value="YchJ-like_M"/>
</dbReference>
<dbReference type="Proteomes" id="UP001238179">
    <property type="component" value="Chromosome"/>
</dbReference>
<evidence type="ECO:0000313" key="2">
    <source>
        <dbReference type="EMBL" id="BDU73071.1"/>
    </source>
</evidence>
<dbReference type="SUPFAM" id="SSF54427">
    <property type="entry name" value="NTF2-like"/>
    <property type="match status" value="1"/>
</dbReference>
<evidence type="ECO:0000259" key="1">
    <source>
        <dbReference type="Pfam" id="PF17775"/>
    </source>
</evidence>
<feature type="domain" description="YchJ-like middle NTF2-like" evidence="1">
    <location>
        <begin position="29"/>
        <end position="128"/>
    </location>
</feature>
<dbReference type="InterPro" id="IPR032710">
    <property type="entry name" value="NTF2-like_dom_sf"/>
</dbReference>
<dbReference type="Pfam" id="PF02810">
    <property type="entry name" value="SEC-C"/>
    <property type="match status" value="1"/>
</dbReference>
<name>A0AA48K958_9BACT</name>
<keyword evidence="3" id="KW-1185">Reference proteome</keyword>
<proteinExistence type="predicted"/>
<gene>
    <name evidence="2" type="ORF">METEAL_22450</name>
</gene>
<dbReference type="InterPro" id="IPR004027">
    <property type="entry name" value="SEC_C_motif"/>
</dbReference>
<dbReference type="RefSeq" id="WP_316411714.1">
    <property type="nucleotide sequence ID" value="NZ_AP027080.1"/>
</dbReference>
<organism evidence="2 3">
    <name type="scientific">Mesoterricola silvestris</name>
    <dbReference type="NCBI Taxonomy" id="2927979"/>
    <lineage>
        <taxon>Bacteria</taxon>
        <taxon>Pseudomonadati</taxon>
        <taxon>Acidobacteriota</taxon>
        <taxon>Holophagae</taxon>
        <taxon>Holophagales</taxon>
        <taxon>Holophagaceae</taxon>
        <taxon>Mesoterricola</taxon>
    </lineage>
</organism>
<dbReference type="Gene3D" id="3.10.450.50">
    <property type="match status" value="1"/>
</dbReference>